<dbReference type="Proteomes" id="UP000236546">
    <property type="component" value="Unassembled WGS sequence"/>
</dbReference>
<reference evidence="4" key="3">
    <citation type="submission" date="2017-08" db="EMBL/GenBank/DDBJ databases">
        <title>Trichoderma gamsii strain T6085, whole genome shotgun sequencing project.</title>
        <authorList>
            <person name="Baroncelli R."/>
        </authorList>
    </citation>
    <scope>NUCLEOTIDE SEQUENCE</scope>
    <source>
        <strain evidence="4">T6085</strain>
    </source>
</reference>
<dbReference type="RefSeq" id="XP_018657252.1">
    <property type="nucleotide sequence ID" value="XM_018809563.1"/>
</dbReference>
<dbReference type="GeneID" id="29989646"/>
<protein>
    <submittedName>
        <fullName evidence="3">Uncharacterized protein</fullName>
    </submittedName>
</protein>
<dbReference type="Proteomes" id="UP000054821">
    <property type="component" value="Unassembled WGS sequence"/>
</dbReference>
<keyword evidence="5" id="KW-1185">Reference proteome</keyword>
<gene>
    <name evidence="4" type="ORF">TGAM01_v203913</name>
    <name evidence="3" type="ORF">TGAMA5MH_08585</name>
</gene>
<name>A0A0W7VCZ5_9HYPO</name>
<proteinExistence type="predicted"/>
<sequence>MKAASLLSIVSAFIAVTAALPVATKSAANFEAVSKRQGFNGSLGGHDWFMEEDENEATKTKKQGFNGSLGGHDWFKEEDEAESTKTNRQGFNGSLGGHDWFKEDEIDVN</sequence>
<feature type="region of interest" description="Disordered" evidence="1">
    <location>
        <begin position="54"/>
        <end position="73"/>
    </location>
</feature>
<accession>A0A0W7VCZ5</accession>
<reference evidence="4 5" key="1">
    <citation type="journal article" date="2016" name="Genome Announc.">
        <title>Draft Whole-Genome Sequence of Trichoderma gamsii T6085, a Promising Biocontrol Agent of Fusarium Head Blight on Wheat.</title>
        <authorList>
            <person name="Baroncelli R."/>
            <person name="Zapparata A."/>
            <person name="Piaggeschi G."/>
            <person name="Sarrocco S."/>
            <person name="Vannacci G."/>
        </authorList>
    </citation>
    <scope>NUCLEOTIDE SEQUENCE [LARGE SCALE GENOMIC DNA]</scope>
    <source>
        <strain evidence="4 5">T6085</strain>
    </source>
</reference>
<evidence type="ECO:0000256" key="1">
    <source>
        <dbReference type="SAM" id="MobiDB-lite"/>
    </source>
</evidence>
<evidence type="ECO:0000313" key="6">
    <source>
        <dbReference type="Proteomes" id="UP000236546"/>
    </source>
</evidence>
<evidence type="ECO:0000313" key="4">
    <source>
        <dbReference type="EMBL" id="PON26964.1"/>
    </source>
</evidence>
<feature type="signal peptide" evidence="2">
    <location>
        <begin position="1"/>
        <end position="19"/>
    </location>
</feature>
<feature type="chain" id="PRO_5014528115" evidence="2">
    <location>
        <begin position="20"/>
        <end position="109"/>
    </location>
</feature>
<organism evidence="3 6">
    <name type="scientific">Trichoderma gamsii</name>
    <dbReference type="NCBI Taxonomy" id="398673"/>
    <lineage>
        <taxon>Eukaryota</taxon>
        <taxon>Fungi</taxon>
        <taxon>Dikarya</taxon>
        <taxon>Ascomycota</taxon>
        <taxon>Pezizomycotina</taxon>
        <taxon>Sordariomycetes</taxon>
        <taxon>Hypocreomycetidae</taxon>
        <taxon>Hypocreales</taxon>
        <taxon>Hypocreaceae</taxon>
        <taxon>Trichoderma</taxon>
    </lineage>
</organism>
<evidence type="ECO:0000313" key="3">
    <source>
        <dbReference type="EMBL" id="PNP39566.1"/>
    </source>
</evidence>
<feature type="region of interest" description="Disordered" evidence="1">
    <location>
        <begin position="78"/>
        <end position="109"/>
    </location>
</feature>
<dbReference type="AlphaFoldDB" id="A0A0W7VCZ5"/>
<dbReference type="EMBL" id="MTYH01000081">
    <property type="protein sequence ID" value="PNP39566.1"/>
    <property type="molecule type" value="Genomic_DNA"/>
</dbReference>
<evidence type="ECO:0000313" key="5">
    <source>
        <dbReference type="Proteomes" id="UP000054821"/>
    </source>
</evidence>
<comment type="caution">
    <text evidence="3">The sequence shown here is derived from an EMBL/GenBank/DDBJ whole genome shotgun (WGS) entry which is preliminary data.</text>
</comment>
<dbReference type="EMBL" id="JPDN02000011">
    <property type="protein sequence ID" value="PON26964.1"/>
    <property type="molecule type" value="Genomic_DNA"/>
</dbReference>
<evidence type="ECO:0000256" key="2">
    <source>
        <dbReference type="SAM" id="SignalP"/>
    </source>
</evidence>
<reference evidence="3 6" key="2">
    <citation type="submission" date="2017-02" db="EMBL/GenBank/DDBJ databases">
        <title>Genomes of Trichoderma spp. with biocontrol activity.</title>
        <authorList>
            <person name="Gardiner D."/>
            <person name="Kazan K."/>
            <person name="Vos C."/>
            <person name="Harvey P."/>
        </authorList>
    </citation>
    <scope>NUCLEOTIDE SEQUENCE [LARGE SCALE GENOMIC DNA]</scope>
    <source>
        <strain evidence="3 6">A5MH</strain>
    </source>
</reference>
<keyword evidence="2" id="KW-0732">Signal</keyword>